<comment type="caution">
    <text evidence="7">The sequence shown here is derived from an EMBL/GenBank/DDBJ whole genome shotgun (WGS) entry which is preliminary data.</text>
</comment>
<evidence type="ECO:0000313" key="7">
    <source>
        <dbReference type="EMBL" id="KAL3654774.1"/>
    </source>
</evidence>
<evidence type="ECO:0000256" key="2">
    <source>
        <dbReference type="ARBA" id="ARBA00022448"/>
    </source>
</evidence>
<evidence type="ECO:0000256" key="5">
    <source>
        <dbReference type="SAM" id="SignalP"/>
    </source>
</evidence>
<dbReference type="Gene3D" id="1.10.110.10">
    <property type="entry name" value="Plant lipid-transfer and hydrophobic proteins"/>
    <property type="match status" value="1"/>
</dbReference>
<gene>
    <name evidence="7" type="ORF">CASFOL_000560</name>
</gene>
<dbReference type="PROSITE" id="PS00597">
    <property type="entry name" value="PLANT_LTP"/>
    <property type="match status" value="1"/>
</dbReference>
<evidence type="ECO:0000313" key="8">
    <source>
        <dbReference type="Proteomes" id="UP001632038"/>
    </source>
</evidence>
<dbReference type="PANTHER" id="PTHR33076">
    <property type="entry name" value="NON-SPECIFIC LIPID-TRANSFER PROTEIN 2-RELATED"/>
    <property type="match status" value="1"/>
</dbReference>
<sequence>MAIISGLIKATCLFLIVAAALIEAAPAAPKISCGTVTSSLAPCFQYVLGGGQVPANCCVGVKSLYKAASTTADRRTVCTCLKSVTRSASPAVVTNAKTLPGKCGVSLPYQISPAIDCNKVK</sequence>
<feature type="chain" id="PRO_5044817372" description="Non-specific lipid-transfer protein" evidence="5">
    <location>
        <begin position="28"/>
        <end position="121"/>
    </location>
</feature>
<evidence type="ECO:0000256" key="3">
    <source>
        <dbReference type="ARBA" id="ARBA00023121"/>
    </source>
</evidence>
<feature type="domain" description="Bifunctional inhibitor/plant lipid transfer protein/seed storage helical" evidence="6">
    <location>
        <begin position="33"/>
        <end position="117"/>
    </location>
</feature>
<dbReference type="Pfam" id="PF00234">
    <property type="entry name" value="Tryp_alpha_amyl"/>
    <property type="match status" value="1"/>
</dbReference>
<dbReference type="Proteomes" id="UP001632038">
    <property type="component" value="Unassembled WGS sequence"/>
</dbReference>
<dbReference type="PRINTS" id="PR00382">
    <property type="entry name" value="LIPIDTRNSFER"/>
</dbReference>
<dbReference type="InterPro" id="IPR016140">
    <property type="entry name" value="Bifunc_inhib/LTP/seed_store"/>
</dbReference>
<evidence type="ECO:0000259" key="6">
    <source>
        <dbReference type="SMART" id="SM00499"/>
    </source>
</evidence>
<dbReference type="GO" id="GO:0008289">
    <property type="term" value="F:lipid binding"/>
    <property type="evidence" value="ECO:0007669"/>
    <property type="project" value="UniProtKB-KW"/>
</dbReference>
<dbReference type="SMART" id="SM00499">
    <property type="entry name" value="AAI"/>
    <property type="match status" value="1"/>
</dbReference>
<dbReference type="InterPro" id="IPR000528">
    <property type="entry name" value="Plant_nsLTP"/>
</dbReference>
<evidence type="ECO:0000256" key="4">
    <source>
        <dbReference type="RuleBase" id="RU000628"/>
    </source>
</evidence>
<dbReference type="AlphaFoldDB" id="A0ABD3ENJ0"/>
<reference evidence="8" key="1">
    <citation type="journal article" date="2024" name="IScience">
        <title>Strigolactones Initiate the Formation of Haustorium-like Structures in Castilleja.</title>
        <authorList>
            <person name="Buerger M."/>
            <person name="Peterson D."/>
            <person name="Chory J."/>
        </authorList>
    </citation>
    <scope>NUCLEOTIDE SEQUENCE [LARGE SCALE GENOMIC DNA]</scope>
</reference>
<protein>
    <recommendedName>
        <fullName evidence="4">Non-specific lipid-transfer protein</fullName>
    </recommendedName>
</protein>
<dbReference type="SUPFAM" id="SSF47699">
    <property type="entry name" value="Bifunctional inhibitor/lipid-transfer protein/seed storage 2S albumin"/>
    <property type="match status" value="1"/>
</dbReference>
<comment type="similarity">
    <text evidence="1 4">Belongs to the plant LTP family.</text>
</comment>
<name>A0ABD3ENJ0_9LAMI</name>
<evidence type="ECO:0000256" key="1">
    <source>
        <dbReference type="ARBA" id="ARBA00009748"/>
    </source>
</evidence>
<organism evidence="7 8">
    <name type="scientific">Castilleja foliolosa</name>
    <dbReference type="NCBI Taxonomy" id="1961234"/>
    <lineage>
        <taxon>Eukaryota</taxon>
        <taxon>Viridiplantae</taxon>
        <taxon>Streptophyta</taxon>
        <taxon>Embryophyta</taxon>
        <taxon>Tracheophyta</taxon>
        <taxon>Spermatophyta</taxon>
        <taxon>Magnoliopsida</taxon>
        <taxon>eudicotyledons</taxon>
        <taxon>Gunneridae</taxon>
        <taxon>Pentapetalae</taxon>
        <taxon>asterids</taxon>
        <taxon>lamiids</taxon>
        <taxon>Lamiales</taxon>
        <taxon>Orobanchaceae</taxon>
        <taxon>Pedicularideae</taxon>
        <taxon>Castillejinae</taxon>
        <taxon>Castilleja</taxon>
    </lineage>
</organism>
<dbReference type="CDD" id="cd01960">
    <property type="entry name" value="nsLTP1"/>
    <property type="match status" value="1"/>
</dbReference>
<keyword evidence="3 4" id="KW-0446">Lipid-binding</keyword>
<dbReference type="EMBL" id="JAVIJP010000002">
    <property type="protein sequence ID" value="KAL3654774.1"/>
    <property type="molecule type" value="Genomic_DNA"/>
</dbReference>
<keyword evidence="5" id="KW-0732">Signal</keyword>
<comment type="function">
    <text evidence="4">Plant non-specific lipid-transfer proteins transfer phospholipids as well as galactolipids across membranes. May play a role in wax or cutin deposition in the cell walls of expanding epidermal cells and certain secretory tissues.</text>
</comment>
<dbReference type="InterPro" id="IPR036312">
    <property type="entry name" value="Bifun_inhib/LTP/seed_sf"/>
</dbReference>
<keyword evidence="2 4" id="KW-0813">Transport</keyword>
<accession>A0ABD3ENJ0</accession>
<proteinExistence type="inferred from homology"/>
<keyword evidence="8" id="KW-1185">Reference proteome</keyword>
<feature type="signal peptide" evidence="5">
    <location>
        <begin position="1"/>
        <end position="27"/>
    </location>
</feature>